<dbReference type="Pfam" id="PF11027">
    <property type="entry name" value="DUF2615"/>
    <property type="match status" value="1"/>
</dbReference>
<keyword evidence="4" id="KW-1185">Reference proteome</keyword>
<dbReference type="EMBL" id="CP045901">
    <property type="protein sequence ID" value="QQP37239.1"/>
    <property type="molecule type" value="Genomic_DNA"/>
</dbReference>
<keyword evidence="2" id="KW-1133">Transmembrane helix</keyword>
<keyword evidence="2" id="KW-0812">Transmembrane</keyword>
<sequence>MSDEDYDPCEYVYNSQMQMRRLLSWLRGSQTTCTEEECFSSEGPLGDGGSGSLSDSMVLAMGALWVVVALGLYYMRLGLGR</sequence>
<dbReference type="InterPro" id="IPR020309">
    <property type="entry name" value="Smim-14"/>
</dbReference>
<dbReference type="PANTHER" id="PTHR31019">
    <property type="entry name" value="SMALL INTEGRAL MEMBRANE PROTEIN 14"/>
    <property type="match status" value="1"/>
</dbReference>
<accession>A0A7T8JWP1</accession>
<dbReference type="GO" id="GO:0005783">
    <property type="term" value="C:endoplasmic reticulum"/>
    <property type="evidence" value="ECO:0007669"/>
    <property type="project" value="TreeGrafter"/>
</dbReference>
<dbReference type="AlphaFoldDB" id="A0A7T8JWP1"/>
<proteinExistence type="predicted"/>
<dbReference type="OrthoDB" id="10054061at2759"/>
<feature type="transmembrane region" description="Helical" evidence="2">
    <location>
        <begin position="57"/>
        <end position="75"/>
    </location>
</feature>
<feature type="non-terminal residue" evidence="3">
    <location>
        <position position="1"/>
    </location>
</feature>
<evidence type="ECO:0000313" key="4">
    <source>
        <dbReference type="Proteomes" id="UP000595437"/>
    </source>
</evidence>
<reference evidence="4" key="1">
    <citation type="submission" date="2021-01" db="EMBL/GenBank/DDBJ databases">
        <title>Caligus Genome Assembly.</title>
        <authorList>
            <person name="Gallardo-Escarate C."/>
        </authorList>
    </citation>
    <scope>NUCLEOTIDE SEQUENCE [LARGE SCALE GENOMIC DNA]</scope>
</reference>
<evidence type="ECO:0000256" key="2">
    <source>
        <dbReference type="SAM" id="Phobius"/>
    </source>
</evidence>
<name>A0A7T8JWP1_CALRO</name>
<keyword evidence="2" id="KW-0472">Membrane</keyword>
<dbReference type="Proteomes" id="UP000595437">
    <property type="component" value="Chromosome 12"/>
</dbReference>
<dbReference type="PANTHER" id="PTHR31019:SF1">
    <property type="entry name" value="SMALL INTEGRAL MEMBRANE PROTEIN 14"/>
    <property type="match status" value="1"/>
</dbReference>
<organism evidence="3 4">
    <name type="scientific">Caligus rogercresseyi</name>
    <name type="common">Sea louse</name>
    <dbReference type="NCBI Taxonomy" id="217165"/>
    <lineage>
        <taxon>Eukaryota</taxon>
        <taxon>Metazoa</taxon>
        <taxon>Ecdysozoa</taxon>
        <taxon>Arthropoda</taxon>
        <taxon>Crustacea</taxon>
        <taxon>Multicrustacea</taxon>
        <taxon>Hexanauplia</taxon>
        <taxon>Copepoda</taxon>
        <taxon>Siphonostomatoida</taxon>
        <taxon>Caligidae</taxon>
        <taxon>Caligus</taxon>
    </lineage>
</organism>
<protein>
    <recommendedName>
        <fullName evidence="1">Small integral membrane protein 14</fullName>
    </recommendedName>
</protein>
<evidence type="ECO:0000313" key="3">
    <source>
        <dbReference type="EMBL" id="QQP37239.1"/>
    </source>
</evidence>
<gene>
    <name evidence="3" type="ORF">FKW44_017443</name>
</gene>
<evidence type="ECO:0000256" key="1">
    <source>
        <dbReference type="ARBA" id="ARBA00017902"/>
    </source>
</evidence>